<protein>
    <submittedName>
        <fullName evidence="2">Glycosyl transferase family 2</fullName>
    </submittedName>
</protein>
<dbReference type="InterPro" id="IPR001173">
    <property type="entry name" value="Glyco_trans_2-like"/>
</dbReference>
<evidence type="ECO:0000313" key="3">
    <source>
        <dbReference type="Proteomes" id="UP000198790"/>
    </source>
</evidence>
<keyword evidence="3" id="KW-1185">Reference proteome</keyword>
<gene>
    <name evidence="2" type="ORF">SAMN04489723_12821</name>
</gene>
<dbReference type="Proteomes" id="UP000198790">
    <property type="component" value="Unassembled WGS sequence"/>
</dbReference>
<name>A0A1I1CDF1_9BACT</name>
<dbReference type="OrthoDB" id="6307329at2"/>
<evidence type="ECO:0000259" key="1">
    <source>
        <dbReference type="Pfam" id="PF00535"/>
    </source>
</evidence>
<reference evidence="2 3" key="1">
    <citation type="submission" date="2016-10" db="EMBL/GenBank/DDBJ databases">
        <authorList>
            <person name="de Groot N.N."/>
        </authorList>
    </citation>
    <scope>NUCLEOTIDE SEQUENCE [LARGE SCALE GENOMIC DNA]</scope>
    <source>
        <strain evidence="2 3">DSM 23399</strain>
    </source>
</reference>
<dbReference type="AlphaFoldDB" id="A0A1I1CDF1"/>
<organism evidence="2 3">
    <name type="scientific">Algoriphagus aquimarinus</name>
    <dbReference type="NCBI Taxonomy" id="237018"/>
    <lineage>
        <taxon>Bacteria</taxon>
        <taxon>Pseudomonadati</taxon>
        <taxon>Bacteroidota</taxon>
        <taxon>Cytophagia</taxon>
        <taxon>Cytophagales</taxon>
        <taxon>Cyclobacteriaceae</taxon>
        <taxon>Algoriphagus</taxon>
    </lineage>
</organism>
<dbReference type="PANTHER" id="PTHR22916">
    <property type="entry name" value="GLYCOSYLTRANSFERASE"/>
    <property type="match status" value="1"/>
</dbReference>
<feature type="domain" description="Glycosyltransferase 2-like" evidence="1">
    <location>
        <begin position="6"/>
        <end position="128"/>
    </location>
</feature>
<dbReference type="GO" id="GO:0016758">
    <property type="term" value="F:hexosyltransferase activity"/>
    <property type="evidence" value="ECO:0007669"/>
    <property type="project" value="UniProtKB-ARBA"/>
</dbReference>
<dbReference type="RefSeq" id="WP_092901672.1">
    <property type="nucleotide sequence ID" value="NZ_FOKK01000028.1"/>
</dbReference>
<proteinExistence type="predicted"/>
<sequence>MGHLVSIVIPCYNSQEFIAATLDSVLHQTYLNWECILVDDGSSDSTIDTILAYCSRDPRFQLIKSLHRGVSFARNLALTSCKGEFVQLLDSDDLLGKNKIETQVALFELNKDVDIIYSGARYFVSNLKNITFVGRNNLFPTIEITKFDSNVLDVVKLRNPFVTPSPLYRKSVFESVGLYDTNLHYLEDWDFQIRCALQNLKFQYFTFEPEIGPFIRLRNGSLMDDRKQVLRSKIVLYNKYPDLFKDQILDSRKRSIYQKLLYKLGLK</sequence>
<dbReference type="InterPro" id="IPR029044">
    <property type="entry name" value="Nucleotide-diphossugar_trans"/>
</dbReference>
<evidence type="ECO:0000313" key="2">
    <source>
        <dbReference type="EMBL" id="SFB60036.1"/>
    </source>
</evidence>
<dbReference type="PANTHER" id="PTHR22916:SF3">
    <property type="entry name" value="UDP-GLCNAC:BETAGAL BETA-1,3-N-ACETYLGLUCOSAMINYLTRANSFERASE-LIKE PROTEIN 1"/>
    <property type="match status" value="1"/>
</dbReference>
<keyword evidence="2" id="KW-0808">Transferase</keyword>
<dbReference type="SUPFAM" id="SSF53448">
    <property type="entry name" value="Nucleotide-diphospho-sugar transferases"/>
    <property type="match status" value="1"/>
</dbReference>
<dbReference type="Pfam" id="PF00535">
    <property type="entry name" value="Glycos_transf_2"/>
    <property type="match status" value="1"/>
</dbReference>
<accession>A0A1I1CDF1</accession>
<dbReference type="EMBL" id="FOKK01000028">
    <property type="protein sequence ID" value="SFB60036.1"/>
    <property type="molecule type" value="Genomic_DNA"/>
</dbReference>
<dbReference type="Gene3D" id="3.90.550.10">
    <property type="entry name" value="Spore Coat Polysaccharide Biosynthesis Protein SpsA, Chain A"/>
    <property type="match status" value="1"/>
</dbReference>
<dbReference type="STRING" id="237018.SAMN04489723_12821"/>